<protein>
    <submittedName>
        <fullName evidence="1">(raccoon dog) hypothetical protein</fullName>
    </submittedName>
</protein>
<gene>
    <name evidence="1" type="ORF">NYPRO_LOCUS27123</name>
</gene>
<sequence length="95" mass="10852">MNLYAPMGCQNHKIEGLWVPELPHFLLTTRRKSFIYIHYICGKESMPSYIKGVSYCCVTNYHKLVSLKQYPFIVLSSMGQKSRSSLAALAPPRDP</sequence>
<dbReference type="AlphaFoldDB" id="A0A811ZZ84"/>
<dbReference type="Proteomes" id="UP000645828">
    <property type="component" value="Unassembled WGS sequence"/>
</dbReference>
<keyword evidence="2" id="KW-1185">Reference proteome</keyword>
<evidence type="ECO:0000313" key="1">
    <source>
        <dbReference type="EMBL" id="CAD7694331.1"/>
    </source>
</evidence>
<proteinExistence type="predicted"/>
<name>A0A811ZZ84_NYCPR</name>
<comment type="caution">
    <text evidence="1">The sequence shown here is derived from an EMBL/GenBank/DDBJ whole genome shotgun (WGS) entry which is preliminary data.</text>
</comment>
<accession>A0A811ZZ84</accession>
<reference evidence="1" key="1">
    <citation type="submission" date="2020-12" db="EMBL/GenBank/DDBJ databases">
        <authorList>
            <consortium name="Molecular Ecology Group"/>
        </authorList>
    </citation>
    <scope>NUCLEOTIDE SEQUENCE</scope>
    <source>
        <strain evidence="1">TBG_1078</strain>
    </source>
</reference>
<organism evidence="1 2">
    <name type="scientific">Nyctereutes procyonoides</name>
    <name type="common">Raccoon dog</name>
    <name type="synonym">Canis procyonoides</name>
    <dbReference type="NCBI Taxonomy" id="34880"/>
    <lineage>
        <taxon>Eukaryota</taxon>
        <taxon>Metazoa</taxon>
        <taxon>Chordata</taxon>
        <taxon>Craniata</taxon>
        <taxon>Vertebrata</taxon>
        <taxon>Euteleostomi</taxon>
        <taxon>Mammalia</taxon>
        <taxon>Eutheria</taxon>
        <taxon>Laurasiatheria</taxon>
        <taxon>Carnivora</taxon>
        <taxon>Caniformia</taxon>
        <taxon>Canidae</taxon>
        <taxon>Nyctereutes</taxon>
    </lineage>
</organism>
<evidence type="ECO:0000313" key="2">
    <source>
        <dbReference type="Proteomes" id="UP000645828"/>
    </source>
</evidence>
<dbReference type="EMBL" id="CAJHUB010000789">
    <property type="protein sequence ID" value="CAD7694331.1"/>
    <property type="molecule type" value="Genomic_DNA"/>
</dbReference>